<proteinExistence type="predicted"/>
<evidence type="ECO:0000313" key="2">
    <source>
        <dbReference type="Proteomes" id="UP001280121"/>
    </source>
</evidence>
<organism evidence="1 2">
    <name type="scientific">Dipteronia dyeriana</name>
    <dbReference type="NCBI Taxonomy" id="168575"/>
    <lineage>
        <taxon>Eukaryota</taxon>
        <taxon>Viridiplantae</taxon>
        <taxon>Streptophyta</taxon>
        <taxon>Embryophyta</taxon>
        <taxon>Tracheophyta</taxon>
        <taxon>Spermatophyta</taxon>
        <taxon>Magnoliopsida</taxon>
        <taxon>eudicotyledons</taxon>
        <taxon>Gunneridae</taxon>
        <taxon>Pentapetalae</taxon>
        <taxon>rosids</taxon>
        <taxon>malvids</taxon>
        <taxon>Sapindales</taxon>
        <taxon>Sapindaceae</taxon>
        <taxon>Hippocastanoideae</taxon>
        <taxon>Acereae</taxon>
        <taxon>Dipteronia</taxon>
    </lineage>
</organism>
<dbReference type="EMBL" id="JANJYI010000003">
    <property type="protein sequence ID" value="KAK2656716.1"/>
    <property type="molecule type" value="Genomic_DNA"/>
</dbReference>
<keyword evidence="2" id="KW-1185">Reference proteome</keyword>
<dbReference type="PANTHER" id="PTHR33116">
    <property type="entry name" value="REVERSE TRANSCRIPTASE ZINC-BINDING DOMAIN-CONTAINING PROTEIN-RELATED-RELATED"/>
    <property type="match status" value="1"/>
</dbReference>
<protein>
    <recommendedName>
        <fullName evidence="3">Reverse transcriptase</fullName>
    </recommendedName>
</protein>
<dbReference type="PANTHER" id="PTHR33116:SF78">
    <property type="entry name" value="OS12G0587133 PROTEIN"/>
    <property type="match status" value="1"/>
</dbReference>
<reference evidence="1" key="1">
    <citation type="journal article" date="2023" name="Plant J.">
        <title>Genome sequences and population genomics provide insights into the demographic history, inbreeding, and mutation load of two 'living fossil' tree species of Dipteronia.</title>
        <authorList>
            <person name="Feng Y."/>
            <person name="Comes H.P."/>
            <person name="Chen J."/>
            <person name="Zhu S."/>
            <person name="Lu R."/>
            <person name="Zhang X."/>
            <person name="Li P."/>
            <person name="Qiu J."/>
            <person name="Olsen K.M."/>
            <person name="Qiu Y."/>
        </authorList>
    </citation>
    <scope>NUCLEOTIDE SEQUENCE</scope>
    <source>
        <strain evidence="1">KIB01</strain>
    </source>
</reference>
<dbReference type="Proteomes" id="UP001280121">
    <property type="component" value="Unassembled WGS sequence"/>
</dbReference>
<sequence>MVRIGKRLDCMEEWSKRLMCKQVSHPVNYLGLPLGGKSNGVSFWKPLLVRIESRLASWKRKFLNKGGRLVLIKVVLSSIPTYYMSVFKVPVTIANKIESL</sequence>
<gene>
    <name evidence="1" type="ORF">Ddye_009768</name>
</gene>
<name>A0AAD9XBY5_9ROSI</name>
<accession>A0AAD9XBY5</accession>
<evidence type="ECO:0008006" key="3">
    <source>
        <dbReference type="Google" id="ProtNLM"/>
    </source>
</evidence>
<evidence type="ECO:0000313" key="1">
    <source>
        <dbReference type="EMBL" id="KAK2656716.1"/>
    </source>
</evidence>
<comment type="caution">
    <text evidence="1">The sequence shown here is derived from an EMBL/GenBank/DDBJ whole genome shotgun (WGS) entry which is preliminary data.</text>
</comment>
<dbReference type="AlphaFoldDB" id="A0AAD9XBY5"/>